<dbReference type="PANTHER" id="PTHR30558">
    <property type="entry name" value="EXBD MEMBRANE COMPONENT OF PMF-DRIVEN MACROMOLECULE IMPORT SYSTEM"/>
    <property type="match status" value="1"/>
</dbReference>
<organism evidence="9 10">
    <name type="scientific">Lautropia dentalis</name>
    <dbReference type="NCBI Taxonomy" id="2490857"/>
    <lineage>
        <taxon>Bacteria</taxon>
        <taxon>Pseudomonadati</taxon>
        <taxon>Pseudomonadota</taxon>
        <taxon>Betaproteobacteria</taxon>
        <taxon>Burkholderiales</taxon>
        <taxon>Burkholderiaceae</taxon>
        <taxon>Lautropia</taxon>
    </lineage>
</organism>
<keyword evidence="7" id="KW-0813">Transport</keyword>
<keyword evidence="10" id="KW-1185">Reference proteome</keyword>
<sequence length="156" mass="17054">MPATPTRRRGRGKRLVSDINVVPYIDVMLVLLVIFMVTAPFVPTSTIDLPTVDATPRQPEPYIEVQVAADGKLTLQPRNQPGSHEIEVTRDKLAGELKQLLASSEEQGLRGQPVVISGDKQVRYETILEVMGDIKQQGVSRVGLMVKPRSGAARAS</sequence>
<dbReference type="AlphaFoldDB" id="A0A3R8LMH4"/>
<protein>
    <submittedName>
        <fullName evidence="9">ExbD/TolR family protein</fullName>
    </submittedName>
</protein>
<dbReference type="Pfam" id="PF02472">
    <property type="entry name" value="ExbD"/>
    <property type="match status" value="1"/>
</dbReference>
<evidence type="ECO:0000256" key="8">
    <source>
        <dbReference type="SAM" id="Phobius"/>
    </source>
</evidence>
<keyword evidence="5 8" id="KW-1133">Transmembrane helix</keyword>
<dbReference type="GO" id="GO:0005886">
    <property type="term" value="C:plasma membrane"/>
    <property type="evidence" value="ECO:0007669"/>
    <property type="project" value="UniProtKB-SubCell"/>
</dbReference>
<dbReference type="OrthoDB" id="9798629at2"/>
<evidence type="ECO:0000256" key="1">
    <source>
        <dbReference type="ARBA" id="ARBA00004162"/>
    </source>
</evidence>
<evidence type="ECO:0000256" key="6">
    <source>
        <dbReference type="ARBA" id="ARBA00023136"/>
    </source>
</evidence>
<proteinExistence type="inferred from homology"/>
<evidence type="ECO:0000256" key="3">
    <source>
        <dbReference type="ARBA" id="ARBA00022475"/>
    </source>
</evidence>
<reference evidence="9 10" key="1">
    <citation type="submission" date="2018-11" db="EMBL/GenBank/DDBJ databases">
        <title>Genome sequencing of Lautropia sp. KCOM 2505 (= ChDC F240).</title>
        <authorList>
            <person name="Kook J.-K."/>
            <person name="Park S.-N."/>
            <person name="Lim Y.K."/>
        </authorList>
    </citation>
    <scope>NUCLEOTIDE SEQUENCE [LARGE SCALE GENOMIC DNA]</scope>
    <source>
        <strain evidence="9 10">KCOM 2505</strain>
    </source>
</reference>
<evidence type="ECO:0000256" key="5">
    <source>
        <dbReference type="ARBA" id="ARBA00022989"/>
    </source>
</evidence>
<dbReference type="GO" id="GO:0022857">
    <property type="term" value="F:transmembrane transporter activity"/>
    <property type="evidence" value="ECO:0007669"/>
    <property type="project" value="InterPro"/>
</dbReference>
<dbReference type="InterPro" id="IPR003400">
    <property type="entry name" value="ExbD"/>
</dbReference>
<dbReference type="Gene3D" id="3.30.420.270">
    <property type="match status" value="1"/>
</dbReference>
<keyword evidence="7" id="KW-0653">Protein transport</keyword>
<comment type="caution">
    <text evidence="9">The sequence shown here is derived from an EMBL/GenBank/DDBJ whole genome shotgun (WGS) entry which is preliminary data.</text>
</comment>
<accession>A0A3R8LMH4</accession>
<gene>
    <name evidence="9" type="ORF">EHV23_13955</name>
</gene>
<name>A0A3R8LMH4_9BURK</name>
<comment type="subcellular location">
    <subcellularLocation>
        <location evidence="1">Cell membrane</location>
        <topology evidence="1">Single-pass membrane protein</topology>
    </subcellularLocation>
    <subcellularLocation>
        <location evidence="7">Cell membrane</location>
        <topology evidence="7">Single-pass type II membrane protein</topology>
    </subcellularLocation>
</comment>
<dbReference type="RefSeq" id="WP_125096598.1">
    <property type="nucleotide sequence ID" value="NZ_RRUE01000002.1"/>
</dbReference>
<comment type="similarity">
    <text evidence="2 7">Belongs to the ExbD/TolR family.</text>
</comment>
<keyword evidence="4 7" id="KW-0812">Transmembrane</keyword>
<dbReference type="PANTHER" id="PTHR30558:SF7">
    <property type="entry name" value="TOL-PAL SYSTEM PROTEIN TOLR"/>
    <property type="match status" value="1"/>
</dbReference>
<evidence type="ECO:0000256" key="4">
    <source>
        <dbReference type="ARBA" id="ARBA00022692"/>
    </source>
</evidence>
<keyword evidence="3" id="KW-1003">Cell membrane</keyword>
<dbReference type="Proteomes" id="UP000270261">
    <property type="component" value="Unassembled WGS sequence"/>
</dbReference>
<evidence type="ECO:0000256" key="7">
    <source>
        <dbReference type="RuleBase" id="RU003879"/>
    </source>
</evidence>
<evidence type="ECO:0000313" key="10">
    <source>
        <dbReference type="Proteomes" id="UP000270261"/>
    </source>
</evidence>
<evidence type="ECO:0000256" key="2">
    <source>
        <dbReference type="ARBA" id="ARBA00005811"/>
    </source>
</evidence>
<dbReference type="EMBL" id="RRUE01000002">
    <property type="protein sequence ID" value="RRN44405.1"/>
    <property type="molecule type" value="Genomic_DNA"/>
</dbReference>
<dbReference type="GO" id="GO:0015031">
    <property type="term" value="P:protein transport"/>
    <property type="evidence" value="ECO:0007669"/>
    <property type="project" value="UniProtKB-KW"/>
</dbReference>
<keyword evidence="6 8" id="KW-0472">Membrane</keyword>
<evidence type="ECO:0000313" key="9">
    <source>
        <dbReference type="EMBL" id="RRN44405.1"/>
    </source>
</evidence>
<feature type="transmembrane region" description="Helical" evidence="8">
    <location>
        <begin position="21"/>
        <end position="42"/>
    </location>
</feature>